<gene>
    <name evidence="4" type="primary">LOC116294556</name>
</gene>
<feature type="transmembrane region" description="Helical" evidence="2">
    <location>
        <begin position="20"/>
        <end position="39"/>
    </location>
</feature>
<evidence type="ECO:0000256" key="2">
    <source>
        <dbReference type="SAM" id="Phobius"/>
    </source>
</evidence>
<keyword evidence="2" id="KW-0472">Membrane</keyword>
<reference evidence="4" key="1">
    <citation type="submission" date="2025-08" db="UniProtKB">
        <authorList>
            <consortium name="RefSeq"/>
        </authorList>
    </citation>
    <scope>IDENTIFICATION</scope>
    <source>
        <tissue evidence="4">Tentacle</tissue>
    </source>
</reference>
<organism evidence="3 4">
    <name type="scientific">Actinia tenebrosa</name>
    <name type="common">Australian red waratah sea anemone</name>
    <dbReference type="NCBI Taxonomy" id="6105"/>
    <lineage>
        <taxon>Eukaryota</taxon>
        <taxon>Metazoa</taxon>
        <taxon>Cnidaria</taxon>
        <taxon>Anthozoa</taxon>
        <taxon>Hexacorallia</taxon>
        <taxon>Actiniaria</taxon>
        <taxon>Actiniidae</taxon>
        <taxon>Actinia</taxon>
    </lineage>
</organism>
<evidence type="ECO:0000313" key="4">
    <source>
        <dbReference type="RefSeq" id="XP_031558042.1"/>
    </source>
</evidence>
<feature type="transmembrane region" description="Helical" evidence="2">
    <location>
        <begin position="216"/>
        <end position="237"/>
    </location>
</feature>
<feature type="region of interest" description="Disordered" evidence="1">
    <location>
        <begin position="251"/>
        <end position="291"/>
    </location>
</feature>
<keyword evidence="2" id="KW-1133">Transmembrane helix</keyword>
<feature type="compositionally biased region" description="Basic and acidic residues" evidence="1">
    <location>
        <begin position="268"/>
        <end position="291"/>
    </location>
</feature>
<dbReference type="KEGG" id="aten:116294556"/>
<dbReference type="InParanoid" id="A0A6P8HZK6"/>
<proteinExistence type="predicted"/>
<keyword evidence="3" id="KW-1185">Reference proteome</keyword>
<dbReference type="RefSeq" id="XP_031558042.1">
    <property type="nucleotide sequence ID" value="XM_031702182.1"/>
</dbReference>
<feature type="transmembrane region" description="Helical" evidence="2">
    <location>
        <begin position="105"/>
        <end position="122"/>
    </location>
</feature>
<protein>
    <submittedName>
        <fullName evidence="4">Uncharacterized protein LOC116294556</fullName>
    </submittedName>
</protein>
<feature type="transmembrane region" description="Helical" evidence="2">
    <location>
        <begin position="134"/>
        <end position="154"/>
    </location>
</feature>
<dbReference type="GeneID" id="116294556"/>
<dbReference type="AlphaFoldDB" id="A0A6P8HZK6"/>
<evidence type="ECO:0000313" key="3">
    <source>
        <dbReference type="Proteomes" id="UP000515163"/>
    </source>
</evidence>
<evidence type="ECO:0000256" key="1">
    <source>
        <dbReference type="SAM" id="MobiDB-lite"/>
    </source>
</evidence>
<keyword evidence="2" id="KW-0812">Transmembrane</keyword>
<accession>A0A6P8HZK6</accession>
<dbReference type="Proteomes" id="UP000515163">
    <property type="component" value="Unplaced"/>
</dbReference>
<feature type="transmembrane region" description="Helical" evidence="2">
    <location>
        <begin position="174"/>
        <end position="196"/>
    </location>
</feature>
<name>A0A6P8HZK6_ACTTE</name>
<dbReference type="OrthoDB" id="5962355at2759"/>
<sequence length="291" mass="33798">MWERLRAMLDQKCSIRLMYVVILIFVGRLVCLIMYALWLGDCFLREFKMEAPCKDFTLYPEPKITSAVWLMIVSFTSFLLIFYVSRLSDFRGFKSIISKLLRKKYFYKLCVITILVVIYDSITIGAREFEVKTTLLYVAYIIEHITTVALMFRLNFVKNVPQNKLQYHAYKITLLLYSIENYVLYAFGTVVAAYKLVSVPTTCSPTPENQINTDCYDALAVTMLFLLLSVLALRLTVGEFFLTKFFEEFEDVPPSQAPPNLPNSPVTQRKEEEKEKRTGTEETILEKDNQS</sequence>
<feature type="transmembrane region" description="Helical" evidence="2">
    <location>
        <begin position="64"/>
        <end position="84"/>
    </location>
</feature>